<organism evidence="15 16">
    <name type="scientific">candidate division KSB3 bacterium</name>
    <dbReference type="NCBI Taxonomy" id="2044937"/>
    <lineage>
        <taxon>Bacteria</taxon>
        <taxon>candidate division KSB3</taxon>
    </lineage>
</organism>
<comment type="similarity">
    <text evidence="1 8 9">Belongs to the phosphohexose mutase family.</text>
</comment>
<evidence type="ECO:0000256" key="9">
    <source>
        <dbReference type="RuleBase" id="RU004326"/>
    </source>
</evidence>
<dbReference type="GO" id="GO:0006048">
    <property type="term" value="P:UDP-N-acetylglucosamine biosynthetic process"/>
    <property type="evidence" value="ECO:0007669"/>
    <property type="project" value="TreeGrafter"/>
</dbReference>
<dbReference type="InterPro" id="IPR016055">
    <property type="entry name" value="A-D-PHexomutase_a/b/a-I/II/III"/>
</dbReference>
<dbReference type="GO" id="GO:0004615">
    <property type="term" value="F:phosphomannomutase activity"/>
    <property type="evidence" value="ECO:0007669"/>
    <property type="project" value="TreeGrafter"/>
</dbReference>
<evidence type="ECO:0000259" key="11">
    <source>
        <dbReference type="Pfam" id="PF00408"/>
    </source>
</evidence>
<evidence type="ECO:0000256" key="7">
    <source>
        <dbReference type="ARBA" id="ARBA00068193"/>
    </source>
</evidence>
<evidence type="ECO:0000256" key="2">
    <source>
        <dbReference type="ARBA" id="ARBA00022553"/>
    </source>
</evidence>
<dbReference type="Pfam" id="PF02879">
    <property type="entry name" value="PGM_PMM_II"/>
    <property type="match status" value="1"/>
</dbReference>
<keyword evidence="2 8" id="KW-0597">Phosphoprotein</keyword>
<dbReference type="Pfam" id="PF00408">
    <property type="entry name" value="PGM_PMM_IV"/>
    <property type="match status" value="1"/>
</dbReference>
<evidence type="ECO:0000256" key="1">
    <source>
        <dbReference type="ARBA" id="ARBA00010231"/>
    </source>
</evidence>
<dbReference type="InterPro" id="IPR050060">
    <property type="entry name" value="Phosphoglucosamine_mutase"/>
</dbReference>
<evidence type="ECO:0000259" key="13">
    <source>
        <dbReference type="Pfam" id="PF02879"/>
    </source>
</evidence>
<comment type="cofactor">
    <cofactor evidence="8">
        <name>Mg(2+)</name>
        <dbReference type="ChEBI" id="CHEBI:18420"/>
    </cofactor>
    <text evidence="8">Binds 1 Mg(2+) ion per subunit.</text>
</comment>
<dbReference type="InterPro" id="IPR006352">
    <property type="entry name" value="GlmM_bact"/>
</dbReference>
<name>A0A2G6KDY3_9BACT</name>
<dbReference type="GO" id="GO:0009252">
    <property type="term" value="P:peptidoglycan biosynthetic process"/>
    <property type="evidence" value="ECO:0007669"/>
    <property type="project" value="TreeGrafter"/>
</dbReference>
<dbReference type="InterPro" id="IPR016066">
    <property type="entry name" value="A-D-PHexomutase_CS"/>
</dbReference>
<evidence type="ECO:0000259" key="14">
    <source>
        <dbReference type="Pfam" id="PF02880"/>
    </source>
</evidence>
<evidence type="ECO:0000313" key="16">
    <source>
        <dbReference type="Proteomes" id="UP000230821"/>
    </source>
</evidence>
<dbReference type="GO" id="GO:0000287">
    <property type="term" value="F:magnesium ion binding"/>
    <property type="evidence" value="ECO:0007669"/>
    <property type="project" value="UniProtKB-UniRule"/>
</dbReference>
<dbReference type="GO" id="GO:0008966">
    <property type="term" value="F:phosphoglucosamine mutase activity"/>
    <property type="evidence" value="ECO:0007669"/>
    <property type="project" value="UniProtKB-UniRule"/>
</dbReference>
<comment type="catalytic activity">
    <reaction evidence="8 10">
        <text>alpha-D-glucosamine 1-phosphate = D-glucosamine 6-phosphate</text>
        <dbReference type="Rhea" id="RHEA:23424"/>
        <dbReference type="ChEBI" id="CHEBI:58516"/>
        <dbReference type="ChEBI" id="CHEBI:58725"/>
        <dbReference type="EC" id="5.4.2.10"/>
    </reaction>
</comment>
<accession>A0A2G6KDY3</accession>
<dbReference type="SUPFAM" id="SSF53738">
    <property type="entry name" value="Phosphoglucomutase, first 3 domains"/>
    <property type="match status" value="3"/>
</dbReference>
<evidence type="ECO:0000259" key="12">
    <source>
        <dbReference type="Pfam" id="PF02878"/>
    </source>
</evidence>
<dbReference type="PANTHER" id="PTHR42946:SF1">
    <property type="entry name" value="PHOSPHOGLUCOMUTASE (ALPHA-D-GLUCOSE-1,6-BISPHOSPHATE-DEPENDENT)"/>
    <property type="match status" value="1"/>
</dbReference>
<feature type="domain" description="Alpha-D-phosphohexomutase alpha/beta/alpha" evidence="14">
    <location>
        <begin position="260"/>
        <end position="367"/>
    </location>
</feature>
<dbReference type="NCBIfam" id="TIGR01455">
    <property type="entry name" value="glmM"/>
    <property type="match status" value="1"/>
</dbReference>
<feature type="domain" description="Alpha-D-phosphohexomutase C-terminal" evidence="11">
    <location>
        <begin position="376"/>
        <end position="442"/>
    </location>
</feature>
<keyword evidence="5 8" id="KW-0413">Isomerase</keyword>
<feature type="modified residue" description="Phosphoserine" evidence="8">
    <location>
        <position position="99"/>
    </location>
</feature>
<dbReference type="PRINTS" id="PR00509">
    <property type="entry name" value="PGMPMM"/>
</dbReference>
<evidence type="ECO:0000256" key="10">
    <source>
        <dbReference type="RuleBase" id="RU004327"/>
    </source>
</evidence>
<evidence type="ECO:0000256" key="4">
    <source>
        <dbReference type="ARBA" id="ARBA00022842"/>
    </source>
</evidence>
<dbReference type="NCBIfam" id="NF008139">
    <property type="entry name" value="PRK10887.1"/>
    <property type="match status" value="1"/>
</dbReference>
<dbReference type="FunFam" id="3.40.120.10:FF:000001">
    <property type="entry name" value="Phosphoglucosamine mutase"/>
    <property type="match status" value="1"/>
</dbReference>
<comment type="caution">
    <text evidence="15">The sequence shown here is derived from an EMBL/GenBank/DDBJ whole genome shotgun (WGS) entry which is preliminary data.</text>
</comment>
<dbReference type="EC" id="5.4.2.10" evidence="6 8"/>
<dbReference type="InterPro" id="IPR036900">
    <property type="entry name" value="A-D-PHexomutase_C_sf"/>
</dbReference>
<dbReference type="Gene3D" id="3.40.120.10">
    <property type="entry name" value="Alpha-D-Glucose-1,6-Bisphosphate, subunit A, domain 3"/>
    <property type="match status" value="3"/>
</dbReference>
<proteinExistence type="inferred from homology"/>
<dbReference type="Pfam" id="PF02880">
    <property type="entry name" value="PGM_PMM_III"/>
    <property type="match status" value="1"/>
</dbReference>
<evidence type="ECO:0000313" key="15">
    <source>
        <dbReference type="EMBL" id="PIE33590.1"/>
    </source>
</evidence>
<evidence type="ECO:0000256" key="8">
    <source>
        <dbReference type="HAMAP-Rule" id="MF_01554"/>
    </source>
</evidence>
<dbReference type="GO" id="GO:0005975">
    <property type="term" value="P:carbohydrate metabolic process"/>
    <property type="evidence" value="ECO:0007669"/>
    <property type="project" value="InterPro"/>
</dbReference>
<keyword evidence="4 8" id="KW-0460">Magnesium</keyword>
<keyword evidence="3 8" id="KW-0479">Metal-binding</keyword>
<dbReference type="CDD" id="cd05802">
    <property type="entry name" value="GlmM"/>
    <property type="match status" value="1"/>
</dbReference>
<feature type="domain" description="Alpha-D-phosphohexomutase alpha/beta/alpha" evidence="13">
    <location>
        <begin position="157"/>
        <end position="256"/>
    </location>
</feature>
<dbReference type="Pfam" id="PF02878">
    <property type="entry name" value="PGM_PMM_I"/>
    <property type="match status" value="1"/>
</dbReference>
<evidence type="ECO:0000256" key="6">
    <source>
        <dbReference type="ARBA" id="ARBA00066330"/>
    </source>
</evidence>
<reference evidence="15 16" key="1">
    <citation type="submission" date="2017-10" db="EMBL/GenBank/DDBJ databases">
        <title>Novel microbial diversity and functional potential in the marine mammal oral microbiome.</title>
        <authorList>
            <person name="Dudek N.K."/>
            <person name="Sun C.L."/>
            <person name="Burstein D."/>
            <person name="Kantor R.S."/>
            <person name="Aliaga Goltsman D.S."/>
            <person name="Bik E.M."/>
            <person name="Thomas B.C."/>
            <person name="Banfield J.F."/>
            <person name="Relman D.A."/>
        </authorList>
    </citation>
    <scope>NUCLEOTIDE SEQUENCE [LARGE SCALE GENOMIC DNA]</scope>
    <source>
        <strain evidence="15">DOLJORAL78_47_16</strain>
    </source>
</reference>
<evidence type="ECO:0000256" key="3">
    <source>
        <dbReference type="ARBA" id="ARBA00022723"/>
    </source>
</evidence>
<dbReference type="FunFam" id="3.40.120.10:FF:000002">
    <property type="entry name" value="Phosphoglucosamine mutase"/>
    <property type="match status" value="1"/>
</dbReference>
<feature type="active site" description="Phosphoserine intermediate" evidence="8">
    <location>
        <position position="99"/>
    </location>
</feature>
<dbReference type="AlphaFoldDB" id="A0A2G6KDY3"/>
<comment type="PTM">
    <text evidence="8">Activated by phosphorylation.</text>
</comment>
<dbReference type="SUPFAM" id="SSF55957">
    <property type="entry name" value="Phosphoglucomutase, C-terminal domain"/>
    <property type="match status" value="1"/>
</dbReference>
<dbReference type="InterPro" id="IPR005841">
    <property type="entry name" value="Alpha-D-phosphohexomutase_SF"/>
</dbReference>
<dbReference type="InterPro" id="IPR005844">
    <property type="entry name" value="A-D-PHexomutase_a/b/a-I"/>
</dbReference>
<feature type="domain" description="Alpha-D-phosphohexomutase alpha/beta/alpha" evidence="12">
    <location>
        <begin position="3"/>
        <end position="134"/>
    </location>
</feature>
<dbReference type="GO" id="GO:0005829">
    <property type="term" value="C:cytosol"/>
    <property type="evidence" value="ECO:0007669"/>
    <property type="project" value="TreeGrafter"/>
</dbReference>
<dbReference type="InterPro" id="IPR005843">
    <property type="entry name" value="A-D-PHexomutase_C"/>
</dbReference>
<feature type="binding site" description="via phosphate group" evidence="8">
    <location>
        <position position="99"/>
    </location>
    <ligand>
        <name>Mg(2+)</name>
        <dbReference type="ChEBI" id="CHEBI:18420"/>
    </ligand>
</feature>
<feature type="binding site" evidence="8">
    <location>
        <position position="247"/>
    </location>
    <ligand>
        <name>Mg(2+)</name>
        <dbReference type="ChEBI" id="CHEBI:18420"/>
    </ligand>
</feature>
<dbReference type="Gene3D" id="3.30.310.50">
    <property type="entry name" value="Alpha-D-phosphohexomutase, C-terminal domain"/>
    <property type="match status" value="1"/>
</dbReference>
<gene>
    <name evidence="8 15" type="primary">glmM</name>
    <name evidence="15" type="ORF">CSA56_10755</name>
</gene>
<dbReference type="PROSITE" id="PS00710">
    <property type="entry name" value="PGM_PMM"/>
    <property type="match status" value="1"/>
</dbReference>
<feature type="binding site" evidence="8">
    <location>
        <position position="245"/>
    </location>
    <ligand>
        <name>Mg(2+)</name>
        <dbReference type="ChEBI" id="CHEBI:18420"/>
    </ligand>
</feature>
<sequence length="450" mass="48656">MAKLFGTDGIRGVANRFPMTPETMVKIGLSVGHLLQKSGTRVIIGRDSRISGQMLEQALSAGLVASGTNVLLAGVIPTPGVAFLTRQLQAEAGIVISASHNPAPDNGVKIFSGDGFKFPDELESRIEEIVLSDQSPQKRPLGGDIGRIQQLSEAAEQYGEHCMRSVFIEPRPSVKGLKIVVDCANGAASAVAPSVFESLQAQVVKLSTDPDGLNINCDCGALHTKSLQEHVLRERADIGIAFDGDADRLILVDEQGRQLDGDNILAILALDFHQRRQLQNNRVVATVMSNLGLEFALKKAGISLVRTAVGDRHVVEKMRELGVRLGGEQSGHIIMLDHGTTGDGLSTALAILHILQSSGKSLSELASPLTRFPQKLVNIPVKDRRPIEEMIGVSEAIRRAEKELGDYGRTLVRYSGTELLARVMVEAEDEDTVTRITQIIVEEFHKEHKG</sequence>
<dbReference type="InterPro" id="IPR005845">
    <property type="entry name" value="A-D-PHexomutase_a/b/a-II"/>
</dbReference>
<dbReference type="PANTHER" id="PTHR42946">
    <property type="entry name" value="PHOSPHOHEXOSE MUTASE"/>
    <property type="match status" value="1"/>
</dbReference>
<evidence type="ECO:0000256" key="5">
    <source>
        <dbReference type="ARBA" id="ARBA00023235"/>
    </source>
</evidence>
<dbReference type="InterPro" id="IPR005846">
    <property type="entry name" value="A-D-PHexomutase_a/b/a-III"/>
</dbReference>
<dbReference type="HAMAP" id="MF_01554_B">
    <property type="entry name" value="GlmM_B"/>
    <property type="match status" value="1"/>
</dbReference>
<dbReference type="Proteomes" id="UP000230821">
    <property type="component" value="Unassembled WGS sequence"/>
</dbReference>
<dbReference type="EMBL" id="PDSK01000096">
    <property type="protein sequence ID" value="PIE33590.1"/>
    <property type="molecule type" value="Genomic_DNA"/>
</dbReference>
<comment type="function">
    <text evidence="8 10">Catalyzes the conversion of glucosamine-6-phosphate to glucosamine-1-phosphate.</text>
</comment>
<feature type="binding site" evidence="8">
    <location>
        <position position="243"/>
    </location>
    <ligand>
        <name>Mg(2+)</name>
        <dbReference type="ChEBI" id="CHEBI:18420"/>
    </ligand>
</feature>
<protein>
    <recommendedName>
        <fullName evidence="7 8">Phosphoglucosamine mutase</fullName>
        <ecNumber evidence="6 8">5.4.2.10</ecNumber>
    </recommendedName>
</protein>